<keyword evidence="3" id="KW-1185">Reference proteome</keyword>
<gene>
    <name evidence="2" type="ORF">MKW98_000887</name>
</gene>
<evidence type="ECO:0000313" key="3">
    <source>
        <dbReference type="Proteomes" id="UP001202328"/>
    </source>
</evidence>
<accession>A0AAD4SEC9</accession>
<keyword evidence="1" id="KW-0175">Coiled coil</keyword>
<protein>
    <submittedName>
        <fullName evidence="2">Uncharacterized protein</fullName>
    </submittedName>
</protein>
<evidence type="ECO:0000313" key="2">
    <source>
        <dbReference type="EMBL" id="KAI3899987.1"/>
    </source>
</evidence>
<feature type="coiled-coil region" evidence="1">
    <location>
        <begin position="189"/>
        <end position="226"/>
    </location>
</feature>
<dbReference type="EMBL" id="JAJJMB010011750">
    <property type="protein sequence ID" value="KAI3899987.1"/>
    <property type="molecule type" value="Genomic_DNA"/>
</dbReference>
<organism evidence="2 3">
    <name type="scientific">Papaver atlanticum</name>
    <dbReference type="NCBI Taxonomy" id="357466"/>
    <lineage>
        <taxon>Eukaryota</taxon>
        <taxon>Viridiplantae</taxon>
        <taxon>Streptophyta</taxon>
        <taxon>Embryophyta</taxon>
        <taxon>Tracheophyta</taxon>
        <taxon>Spermatophyta</taxon>
        <taxon>Magnoliopsida</taxon>
        <taxon>Ranunculales</taxon>
        <taxon>Papaveraceae</taxon>
        <taxon>Papaveroideae</taxon>
        <taxon>Papaver</taxon>
    </lineage>
</organism>
<dbReference type="Proteomes" id="UP001202328">
    <property type="component" value="Unassembled WGS sequence"/>
</dbReference>
<comment type="caution">
    <text evidence="2">The sequence shown here is derived from an EMBL/GenBank/DDBJ whole genome shotgun (WGS) entry which is preliminary data.</text>
</comment>
<proteinExistence type="predicted"/>
<sequence length="296" mass="32909">MEEVDLSDQAHTSNLIEVDQSESVVAEVEMPTETIYPVPAPMQTSELTGVVEAVAEVALSSATNQGKLVGAGQLYEEGKHCGKIPDEDFEDIGGFSVQKTHASLYEAIWLKYGHIASNHVLTDFYESQVVVMIEVMDVIGAMNGCPLEEVSEELIDDWEKNIKLAEKLEFNIGWLRERFEDIKKFFSEGKKLEESLKEQNQAMAQVTDAEQQLVLAKQKLSALETKITPLLMGRKKIHEKCGGGLLLLKSDTNLSVVTAPVQHDAILVEEPIDNNSKTVRSKRIAKKRRLISSLNL</sequence>
<reference evidence="2" key="1">
    <citation type="submission" date="2022-04" db="EMBL/GenBank/DDBJ databases">
        <title>A functionally conserved STORR gene fusion in Papaver species that diverged 16.8 million years ago.</title>
        <authorList>
            <person name="Catania T."/>
        </authorList>
    </citation>
    <scope>NUCLEOTIDE SEQUENCE</scope>
    <source>
        <strain evidence="2">S-188037</strain>
    </source>
</reference>
<dbReference type="AlphaFoldDB" id="A0AAD4SEC9"/>
<evidence type="ECO:0000256" key="1">
    <source>
        <dbReference type="SAM" id="Coils"/>
    </source>
</evidence>
<name>A0AAD4SEC9_9MAGN</name>